<keyword evidence="1" id="KW-0472">Membrane</keyword>
<evidence type="ECO:0000313" key="2">
    <source>
        <dbReference type="EMBL" id="EEW07246.1"/>
    </source>
</evidence>
<organism evidence="2 3">
    <name type="scientific">Vibrio mimicus VM603</name>
    <dbReference type="NCBI Taxonomy" id="671074"/>
    <lineage>
        <taxon>Bacteria</taxon>
        <taxon>Pseudomonadati</taxon>
        <taxon>Pseudomonadota</taxon>
        <taxon>Gammaproteobacteria</taxon>
        <taxon>Vibrionales</taxon>
        <taxon>Vibrionaceae</taxon>
        <taxon>Vibrio</taxon>
    </lineage>
</organism>
<accession>D2YDC3</accession>
<comment type="caution">
    <text evidence="2">The sequence shown here is derived from an EMBL/GenBank/DDBJ whole genome shotgun (WGS) entry which is preliminary data.</text>
</comment>
<dbReference type="AlphaFoldDB" id="D2YDC3"/>
<keyword evidence="1" id="KW-0812">Transmembrane</keyword>
<keyword evidence="1" id="KW-1133">Transmembrane helix</keyword>
<dbReference type="Proteomes" id="UP000004827">
    <property type="component" value="Unassembled WGS sequence"/>
</dbReference>
<dbReference type="EMBL" id="ACYU01000065">
    <property type="protein sequence ID" value="EEW07246.1"/>
    <property type="molecule type" value="Genomic_DNA"/>
</dbReference>
<evidence type="ECO:0000313" key="3">
    <source>
        <dbReference type="Proteomes" id="UP000004827"/>
    </source>
</evidence>
<evidence type="ECO:0000256" key="1">
    <source>
        <dbReference type="SAM" id="Phobius"/>
    </source>
</evidence>
<reference evidence="2 3" key="1">
    <citation type="journal article" date="2009" name="BMC Evol. Biol.">
        <title>Genomic taxonomy of Vibrios.</title>
        <authorList>
            <person name="Thompson C.C."/>
            <person name="Vicente A.C."/>
            <person name="Souza R.C."/>
            <person name="Vasconcelos A.T."/>
            <person name="Vesth T."/>
            <person name="Alves N.Jr."/>
            <person name="Ussery D.W."/>
            <person name="Iida T."/>
            <person name="Thompson F.L."/>
        </authorList>
    </citation>
    <scope>NUCLEOTIDE SEQUENCE [LARGE SCALE GENOMIC DNA]</scope>
    <source>
        <strain evidence="2 3">VM603</strain>
    </source>
</reference>
<sequence length="196" mass="21896">MRRHALEVVDNKIFFTVLGSFLGLLSAILVQLVTYSINKRKDRAQKHLERMGILSAFRAEVRVYQRQLDSNLSVFSKYEAKPNLIGKVLSQTNFAQSKVYDAYISSIGSLGPVYSEQIVRFYASVDALRQTISLLREYISNGDDTSEIVVSKVQSQLVTASKRAAIIEAIISASLVKGPLSEKVQLEQIQALNKEP</sequence>
<protein>
    <submittedName>
        <fullName evidence="2">Uncharacterized protein</fullName>
    </submittedName>
</protein>
<feature type="transmembrane region" description="Helical" evidence="1">
    <location>
        <begin position="13"/>
        <end position="37"/>
    </location>
</feature>
<gene>
    <name evidence="2" type="ORF">VMB_15200</name>
</gene>
<name>D2YDC3_VIBMI</name>
<proteinExistence type="predicted"/>